<dbReference type="STRING" id="743299.Acife_0662"/>
<dbReference type="Proteomes" id="UP000009220">
    <property type="component" value="Chromosome"/>
</dbReference>
<evidence type="ECO:0000256" key="5">
    <source>
        <dbReference type="ARBA" id="ARBA00023136"/>
    </source>
</evidence>
<dbReference type="PANTHER" id="PTHR30569:SF0">
    <property type="entry name" value="CYTOSINE PERMEASE"/>
    <property type="match status" value="1"/>
</dbReference>
<dbReference type="KEGG" id="afi:Acife_0662"/>
<protein>
    <submittedName>
        <fullName evidence="7">Permease for cytosine/purines uracil thiamine allantoin</fullName>
    </submittedName>
</protein>
<dbReference type="EMBL" id="CP002985">
    <property type="protein sequence ID" value="AEM46864.1"/>
    <property type="molecule type" value="Genomic_DNA"/>
</dbReference>
<dbReference type="InterPro" id="IPR030191">
    <property type="entry name" value="CodB"/>
</dbReference>
<evidence type="ECO:0000256" key="4">
    <source>
        <dbReference type="ARBA" id="ARBA00022989"/>
    </source>
</evidence>
<keyword evidence="4 6" id="KW-1133">Transmembrane helix</keyword>
<evidence type="ECO:0000313" key="8">
    <source>
        <dbReference type="Proteomes" id="UP000009220"/>
    </source>
</evidence>
<dbReference type="PANTHER" id="PTHR30569">
    <property type="entry name" value="CYTOSINE TRANSPORTER CODB"/>
    <property type="match status" value="1"/>
</dbReference>
<evidence type="ECO:0000256" key="6">
    <source>
        <dbReference type="SAM" id="Phobius"/>
    </source>
</evidence>
<dbReference type="Gene3D" id="1.10.4160.10">
    <property type="entry name" value="Hydantoin permease"/>
    <property type="match status" value="1"/>
</dbReference>
<proteinExistence type="inferred from homology"/>
<accession>G0JLB2</accession>
<name>G0JLB2_9PROT</name>
<feature type="transmembrane region" description="Helical" evidence="6">
    <location>
        <begin position="393"/>
        <end position="419"/>
    </location>
</feature>
<feature type="transmembrane region" description="Helical" evidence="6">
    <location>
        <begin position="286"/>
        <end position="307"/>
    </location>
</feature>
<feature type="transmembrane region" description="Helical" evidence="6">
    <location>
        <begin position="35"/>
        <end position="55"/>
    </location>
</feature>
<comment type="similarity">
    <text evidence="2">Belongs to the purine-cytosine permease (2.A.39) family.</text>
</comment>
<dbReference type="InterPro" id="IPR001248">
    <property type="entry name" value="Pur-cyt_permease"/>
</dbReference>
<evidence type="ECO:0000256" key="2">
    <source>
        <dbReference type="ARBA" id="ARBA00008974"/>
    </source>
</evidence>
<evidence type="ECO:0000313" key="7">
    <source>
        <dbReference type="EMBL" id="AEM46864.1"/>
    </source>
</evidence>
<comment type="subcellular location">
    <subcellularLocation>
        <location evidence="1">Membrane</location>
        <topology evidence="1">Multi-pass membrane protein</topology>
    </subcellularLocation>
</comment>
<dbReference type="AlphaFoldDB" id="G0JLB2"/>
<evidence type="ECO:0000256" key="1">
    <source>
        <dbReference type="ARBA" id="ARBA00004141"/>
    </source>
</evidence>
<dbReference type="GO" id="GO:0015209">
    <property type="term" value="F:cytosine transmembrane transporter activity"/>
    <property type="evidence" value="ECO:0007669"/>
    <property type="project" value="InterPro"/>
</dbReference>
<feature type="transmembrane region" description="Helical" evidence="6">
    <location>
        <begin position="205"/>
        <end position="228"/>
    </location>
</feature>
<sequence>MTESVSSTPALEIHHVETLGVAPVPDRDRCMRPGMLFLIWALASASATTPVIALLLHGIGLWNFILIVLFATLIGLVPAMLLSHMGRQVPIISMVMARRTFGIGGATLLAILYTIVGAGWFGLNTDVAGKILDTLFPGFGMLWYIVLGVLQITLVFFGMEVLEKFYKYTALLFLLCYAVLAYYLFTQHTFVLPVATQRVDWGKDIDLVLSFSLLAWAYDFPTVTRFCVPLTAQETLTDRALYLLAPAVGVMSAVLFMGLLGLVALQMTGDWNIALLGKNLPFWGEISAIGVILAIAHTNAMNLYPAVTKLLAVINVAGKPHRFMQPTVVVLLGVFATFLAIAGILDFIEGFLSMLGSLLFPFSFILVIDWFHGKHYSDAVSQFYQRVYIWTDYFLWPAPWAISMLIAGGVLTQMGFLMAPAIIHLLPWQICSAAIAGGIYYMGIRFIEQRVQRRKMA</sequence>
<dbReference type="eggNOG" id="COG1457">
    <property type="taxonomic scope" value="Bacteria"/>
</dbReference>
<dbReference type="Pfam" id="PF02133">
    <property type="entry name" value="Transp_cyt_pur"/>
    <property type="match status" value="1"/>
</dbReference>
<reference evidence="7 8" key="1">
    <citation type="journal article" date="2011" name="J. Bacteriol.">
        <title>Draft genome of the psychrotolerant acidophile Acidithiobacillus ferrivorans SS3.</title>
        <authorList>
            <person name="Liljeqvist M."/>
            <person name="Valdes J."/>
            <person name="Holmes D.S."/>
            <person name="Dopson M."/>
        </authorList>
    </citation>
    <scope>NUCLEOTIDE SEQUENCE [LARGE SCALE GENOMIC DNA]</scope>
    <source>
        <strain evidence="7 8">SS3</strain>
    </source>
</reference>
<keyword evidence="5 6" id="KW-0472">Membrane</keyword>
<dbReference type="RefSeq" id="WP_014028133.1">
    <property type="nucleotide sequence ID" value="NC_015942.1"/>
</dbReference>
<feature type="transmembrane region" description="Helical" evidence="6">
    <location>
        <begin position="328"/>
        <end position="345"/>
    </location>
</feature>
<feature type="transmembrane region" description="Helical" evidence="6">
    <location>
        <begin position="61"/>
        <end position="82"/>
    </location>
</feature>
<keyword evidence="3 6" id="KW-0812">Transmembrane</keyword>
<feature type="transmembrane region" description="Helical" evidence="6">
    <location>
        <begin position="165"/>
        <end position="185"/>
    </location>
</feature>
<feature type="transmembrane region" description="Helical" evidence="6">
    <location>
        <begin position="103"/>
        <end position="123"/>
    </location>
</feature>
<feature type="transmembrane region" description="Helical" evidence="6">
    <location>
        <begin position="135"/>
        <end position="158"/>
    </location>
</feature>
<feature type="transmembrane region" description="Helical" evidence="6">
    <location>
        <begin position="425"/>
        <end position="447"/>
    </location>
</feature>
<evidence type="ECO:0000256" key="3">
    <source>
        <dbReference type="ARBA" id="ARBA00022692"/>
    </source>
</evidence>
<organism evidence="7 8">
    <name type="scientific">Acidithiobacillus ferrivorans SS3</name>
    <dbReference type="NCBI Taxonomy" id="743299"/>
    <lineage>
        <taxon>Bacteria</taxon>
        <taxon>Pseudomonadati</taxon>
        <taxon>Pseudomonadota</taxon>
        <taxon>Acidithiobacillia</taxon>
        <taxon>Acidithiobacillales</taxon>
        <taxon>Acidithiobacillaceae</taxon>
        <taxon>Acidithiobacillus</taxon>
    </lineage>
</organism>
<dbReference type="GO" id="GO:0005886">
    <property type="term" value="C:plasma membrane"/>
    <property type="evidence" value="ECO:0007669"/>
    <property type="project" value="TreeGrafter"/>
</dbReference>
<dbReference type="HOGENOM" id="CLU_617679_0_0_6"/>
<feature type="transmembrane region" description="Helical" evidence="6">
    <location>
        <begin position="240"/>
        <end position="266"/>
    </location>
</feature>
<feature type="transmembrane region" description="Helical" evidence="6">
    <location>
        <begin position="351"/>
        <end position="372"/>
    </location>
</feature>
<gene>
    <name evidence="7" type="ORF">Acife_0662</name>
</gene>